<dbReference type="OrthoDB" id="9816221at2"/>
<dbReference type="EMBL" id="QPID01000010">
    <property type="protein sequence ID" value="RCU45423.1"/>
    <property type="molecule type" value="Genomic_DNA"/>
</dbReference>
<dbReference type="InterPro" id="IPR000711">
    <property type="entry name" value="ATPase_OSCP/dsu"/>
</dbReference>
<dbReference type="Proteomes" id="UP000252558">
    <property type="component" value="Unassembled WGS sequence"/>
</dbReference>
<sequence>MSDLTTIARPYAKAAFDFAIENNTLSDWNEMLAFAAAVSSEPQVSTLLAAAGNAEKAAEVFNTLCDEQLNEHGRNLIKVMAENKRLQALPEVFRLYQILKAEHELEIDVYCTSNTDLDAAQKQAISQAMAVRLSRKVKLICNVDSTLLGGVVIKAGDLVIDNTIRGKLDRMADSLLS</sequence>
<dbReference type="AlphaFoldDB" id="A0A368N5Z8"/>
<dbReference type="NCBIfam" id="NF004404">
    <property type="entry name" value="PRK05758.2-5"/>
    <property type="match status" value="1"/>
</dbReference>
<evidence type="ECO:0000256" key="2">
    <source>
        <dbReference type="ARBA" id="ARBA00022448"/>
    </source>
</evidence>
<comment type="similarity">
    <text evidence="8">Belongs to the ATPase delta chain family.</text>
</comment>
<gene>
    <name evidence="8" type="primary">atpH</name>
    <name evidence="9" type="ORF">DU002_15300</name>
</gene>
<dbReference type="NCBIfam" id="TIGR01145">
    <property type="entry name" value="ATP_synt_delta"/>
    <property type="match status" value="1"/>
</dbReference>
<comment type="subcellular location">
    <subcellularLocation>
        <location evidence="8">Cell membrane</location>
        <topology evidence="8">Peripheral membrane protein</topology>
    </subcellularLocation>
    <subcellularLocation>
        <location evidence="1">Membrane</location>
    </subcellularLocation>
</comment>
<reference evidence="9 10" key="1">
    <citation type="submission" date="2018-07" db="EMBL/GenBank/DDBJ databases">
        <title>Corallincola holothuriorum sp. nov., a new facultative anaerobe isolated from sea cucumber Apostichopus japonicus.</title>
        <authorList>
            <person name="Xia H."/>
        </authorList>
    </citation>
    <scope>NUCLEOTIDE SEQUENCE [LARGE SCALE GENOMIC DNA]</scope>
    <source>
        <strain evidence="9 10">C4</strain>
    </source>
</reference>
<keyword evidence="6 8" id="KW-0139">CF(1)</keyword>
<keyword evidence="3 8" id="KW-0375">Hydrogen ion transport</keyword>
<dbReference type="GO" id="GO:0046933">
    <property type="term" value="F:proton-transporting ATP synthase activity, rotational mechanism"/>
    <property type="evidence" value="ECO:0007669"/>
    <property type="project" value="UniProtKB-UniRule"/>
</dbReference>
<keyword evidence="8" id="KW-1003">Cell membrane</keyword>
<dbReference type="SUPFAM" id="SSF47928">
    <property type="entry name" value="N-terminal domain of the delta subunit of the F1F0-ATP synthase"/>
    <property type="match status" value="1"/>
</dbReference>
<evidence type="ECO:0000256" key="4">
    <source>
        <dbReference type="ARBA" id="ARBA00023065"/>
    </source>
</evidence>
<keyword evidence="5 8" id="KW-0472">Membrane</keyword>
<dbReference type="PANTHER" id="PTHR11910">
    <property type="entry name" value="ATP SYNTHASE DELTA CHAIN"/>
    <property type="match status" value="1"/>
</dbReference>
<dbReference type="PRINTS" id="PR00125">
    <property type="entry name" value="ATPASEDELTA"/>
</dbReference>
<evidence type="ECO:0000256" key="1">
    <source>
        <dbReference type="ARBA" id="ARBA00004370"/>
    </source>
</evidence>
<dbReference type="InterPro" id="IPR026015">
    <property type="entry name" value="ATP_synth_OSCP/delta_N_sf"/>
</dbReference>
<evidence type="ECO:0000313" key="9">
    <source>
        <dbReference type="EMBL" id="RCU45423.1"/>
    </source>
</evidence>
<accession>A0A368N5Z8</accession>
<dbReference type="GO" id="GO:0005886">
    <property type="term" value="C:plasma membrane"/>
    <property type="evidence" value="ECO:0007669"/>
    <property type="project" value="UniProtKB-SubCell"/>
</dbReference>
<organism evidence="9 10">
    <name type="scientific">Corallincola holothuriorum</name>
    <dbReference type="NCBI Taxonomy" id="2282215"/>
    <lineage>
        <taxon>Bacteria</taxon>
        <taxon>Pseudomonadati</taxon>
        <taxon>Pseudomonadota</taxon>
        <taxon>Gammaproteobacteria</taxon>
        <taxon>Alteromonadales</taxon>
        <taxon>Psychromonadaceae</taxon>
        <taxon>Corallincola</taxon>
    </lineage>
</organism>
<name>A0A368N5Z8_9GAMM</name>
<keyword evidence="2 8" id="KW-0813">Transport</keyword>
<keyword evidence="10" id="KW-1185">Reference proteome</keyword>
<dbReference type="SUPFAM" id="SSF160527">
    <property type="entry name" value="V-type ATPase subunit E-like"/>
    <property type="match status" value="1"/>
</dbReference>
<dbReference type="Gene3D" id="1.10.520.20">
    <property type="entry name" value="N-terminal domain of the delta subunit of the F1F0-ATP synthase"/>
    <property type="match status" value="1"/>
</dbReference>
<evidence type="ECO:0000256" key="7">
    <source>
        <dbReference type="ARBA" id="ARBA00023310"/>
    </source>
</evidence>
<keyword evidence="7 8" id="KW-0066">ATP synthesis</keyword>
<evidence type="ECO:0000313" key="10">
    <source>
        <dbReference type="Proteomes" id="UP000252558"/>
    </source>
</evidence>
<dbReference type="NCBIfam" id="NF004402">
    <property type="entry name" value="PRK05758.2-2"/>
    <property type="match status" value="1"/>
</dbReference>
<evidence type="ECO:0000256" key="6">
    <source>
        <dbReference type="ARBA" id="ARBA00023196"/>
    </source>
</evidence>
<protein>
    <recommendedName>
        <fullName evidence="8">ATP synthase subunit delta</fullName>
    </recommendedName>
    <alternativeName>
        <fullName evidence="8">ATP synthase F(1) sector subunit delta</fullName>
    </alternativeName>
    <alternativeName>
        <fullName evidence="8">F-type ATPase subunit delta</fullName>
        <shortName evidence="8">F-ATPase subunit delta</shortName>
    </alternativeName>
</protein>
<comment type="caution">
    <text evidence="9">The sequence shown here is derived from an EMBL/GenBank/DDBJ whole genome shotgun (WGS) entry which is preliminary data.</text>
</comment>
<comment type="function">
    <text evidence="8">This protein is part of the stalk that links CF(0) to CF(1). It either transmits conformational changes from CF(0) to CF(1) or is implicated in proton conduction.</text>
</comment>
<proteinExistence type="inferred from homology"/>
<dbReference type="InterPro" id="IPR020781">
    <property type="entry name" value="ATPase_OSCP/d_CS"/>
</dbReference>
<dbReference type="PROSITE" id="PS00389">
    <property type="entry name" value="ATPASE_DELTA"/>
    <property type="match status" value="1"/>
</dbReference>
<evidence type="ECO:0000256" key="8">
    <source>
        <dbReference type="HAMAP-Rule" id="MF_01416"/>
    </source>
</evidence>
<evidence type="ECO:0000256" key="3">
    <source>
        <dbReference type="ARBA" id="ARBA00022781"/>
    </source>
</evidence>
<dbReference type="GO" id="GO:0045259">
    <property type="term" value="C:proton-transporting ATP synthase complex"/>
    <property type="evidence" value="ECO:0007669"/>
    <property type="project" value="UniProtKB-KW"/>
</dbReference>
<dbReference type="Pfam" id="PF00213">
    <property type="entry name" value="OSCP"/>
    <property type="match status" value="1"/>
</dbReference>
<evidence type="ECO:0000256" key="5">
    <source>
        <dbReference type="ARBA" id="ARBA00023136"/>
    </source>
</evidence>
<dbReference type="RefSeq" id="WP_114339279.1">
    <property type="nucleotide sequence ID" value="NZ_QPID01000010.1"/>
</dbReference>
<keyword evidence="4 8" id="KW-0406">Ion transport</keyword>
<comment type="function">
    <text evidence="8">F(1)F(0) ATP synthase produces ATP from ADP in the presence of a proton or sodium gradient. F-type ATPases consist of two structural domains, F(1) containing the extramembraneous catalytic core and F(0) containing the membrane proton channel, linked together by a central stalk and a peripheral stalk. During catalysis, ATP synthesis in the catalytic domain of F(1) is coupled via a rotary mechanism of the central stalk subunits to proton translocation.</text>
</comment>
<dbReference type="HAMAP" id="MF_01416">
    <property type="entry name" value="ATP_synth_delta_bact"/>
    <property type="match status" value="1"/>
</dbReference>